<dbReference type="Proteomes" id="UP001497744">
    <property type="component" value="Unassembled WGS sequence"/>
</dbReference>
<dbReference type="EMBL" id="BPLF01000001">
    <property type="protein sequence ID" value="GIX60897.1"/>
    <property type="molecule type" value="Genomic_DNA"/>
</dbReference>
<gene>
    <name evidence="1" type="ORF">BcabD6B2_03320</name>
</gene>
<sequence length="251" mass="26744">MTIESEDCTRLCTSSTVLSSSETLKVSGGVHGQRNPPMVVKVEDEALTAAERVAKWLGQQDLDSAAAGIEQFARCDRAAVGGPNALAQELPEHNQLELDRQGQLPLVAEHAGLHPLVGDAPEVGGEGLEKVVDLQVGVPAGPSRPKRLAVGEDGELRASPSGVPVSHVLRALEAVDVSPQEQLGEVWWEHVHQHPGVRDELLERRALGSGDGEVQHVEEGAIVQRLDAELLLDDIRVTPGGPSEEQQPGRC</sequence>
<dbReference type="GeneID" id="94192380"/>
<evidence type="ECO:0000313" key="1">
    <source>
        <dbReference type="EMBL" id="GIX60897.1"/>
    </source>
</evidence>
<keyword evidence="1" id="KW-0436">Ligase</keyword>
<reference evidence="1 2" key="1">
    <citation type="submission" date="2021-06" db="EMBL/GenBank/DDBJ databases">
        <title>Genome sequence of Babesia caballi.</title>
        <authorList>
            <person name="Yamagishi J."/>
            <person name="Kidaka T."/>
            <person name="Ochi A."/>
        </authorList>
    </citation>
    <scope>NUCLEOTIDE SEQUENCE [LARGE SCALE GENOMIC DNA]</scope>
    <source>
        <strain evidence="1">USDA-D6B2</strain>
    </source>
</reference>
<dbReference type="RefSeq" id="XP_067712968.1">
    <property type="nucleotide sequence ID" value="XM_067856867.1"/>
</dbReference>
<dbReference type="AlphaFoldDB" id="A0AAV4LMW7"/>
<dbReference type="GO" id="GO:0016874">
    <property type="term" value="F:ligase activity"/>
    <property type="evidence" value="ECO:0007669"/>
    <property type="project" value="UniProtKB-KW"/>
</dbReference>
<proteinExistence type="predicted"/>
<comment type="caution">
    <text evidence="1">The sequence shown here is derived from an EMBL/GenBank/DDBJ whole genome shotgun (WGS) entry which is preliminary data.</text>
</comment>
<evidence type="ECO:0000313" key="2">
    <source>
        <dbReference type="Proteomes" id="UP001497744"/>
    </source>
</evidence>
<protein>
    <submittedName>
        <fullName evidence="1">Alanine-tRNA ligase</fullName>
    </submittedName>
</protein>
<organism evidence="1 2">
    <name type="scientific">Babesia caballi</name>
    <dbReference type="NCBI Taxonomy" id="5871"/>
    <lineage>
        <taxon>Eukaryota</taxon>
        <taxon>Sar</taxon>
        <taxon>Alveolata</taxon>
        <taxon>Apicomplexa</taxon>
        <taxon>Aconoidasida</taxon>
        <taxon>Piroplasmida</taxon>
        <taxon>Babesiidae</taxon>
        <taxon>Babesia</taxon>
    </lineage>
</organism>
<name>A0AAV4LMW7_BABCB</name>
<keyword evidence="2" id="KW-1185">Reference proteome</keyword>
<accession>A0AAV4LMW7</accession>